<dbReference type="AlphaFoldDB" id="A0AAD1XBC4"/>
<dbReference type="SUPFAM" id="SSF53901">
    <property type="entry name" value="Thiolase-like"/>
    <property type="match status" value="2"/>
</dbReference>
<dbReference type="PANTHER" id="PTHR11712:SF336">
    <property type="entry name" value="3-OXOACYL-[ACYL-CARRIER-PROTEIN] SYNTHASE, MITOCHONDRIAL"/>
    <property type="match status" value="1"/>
</dbReference>
<dbReference type="CDD" id="cd00834">
    <property type="entry name" value="KAS_I_II"/>
    <property type="match status" value="1"/>
</dbReference>
<dbReference type="InterPro" id="IPR014030">
    <property type="entry name" value="Ketoacyl_synth_N"/>
</dbReference>
<keyword evidence="3 4" id="KW-0808">Transferase</keyword>
<dbReference type="InterPro" id="IPR020841">
    <property type="entry name" value="PKS_Beta-ketoAc_synthase_dom"/>
</dbReference>
<evidence type="ECO:0000259" key="5">
    <source>
        <dbReference type="PROSITE" id="PS52004"/>
    </source>
</evidence>
<protein>
    <recommendedName>
        <fullName evidence="2">beta-ketoacyl-[acyl-carrier-protein] synthase I</fullName>
        <ecNumber evidence="2">2.3.1.41</ecNumber>
    </recommendedName>
</protein>
<evidence type="ECO:0000256" key="3">
    <source>
        <dbReference type="ARBA" id="ARBA00022679"/>
    </source>
</evidence>
<evidence type="ECO:0000313" key="7">
    <source>
        <dbReference type="Proteomes" id="UP001295684"/>
    </source>
</evidence>
<gene>
    <name evidence="6" type="ORF">ECRASSUSDP1_LOCUS11367</name>
</gene>
<dbReference type="EMBL" id="CAMPGE010011221">
    <property type="protein sequence ID" value="CAI2370059.1"/>
    <property type="molecule type" value="Genomic_DNA"/>
</dbReference>
<keyword evidence="7" id="KW-1185">Reference proteome</keyword>
<evidence type="ECO:0000256" key="2">
    <source>
        <dbReference type="ARBA" id="ARBA00013191"/>
    </source>
</evidence>
<dbReference type="Pfam" id="PF00109">
    <property type="entry name" value="ketoacyl-synt"/>
    <property type="match status" value="1"/>
</dbReference>
<dbReference type="GO" id="GO:0004315">
    <property type="term" value="F:3-oxoacyl-[acyl-carrier-protein] synthase activity"/>
    <property type="evidence" value="ECO:0007669"/>
    <property type="project" value="UniProtKB-EC"/>
</dbReference>
<dbReference type="InterPro" id="IPR000794">
    <property type="entry name" value="Beta-ketoacyl_synthase"/>
</dbReference>
<evidence type="ECO:0000256" key="4">
    <source>
        <dbReference type="RuleBase" id="RU003694"/>
    </source>
</evidence>
<dbReference type="PANTHER" id="PTHR11712">
    <property type="entry name" value="POLYKETIDE SYNTHASE-RELATED"/>
    <property type="match status" value="1"/>
</dbReference>
<dbReference type="GO" id="GO:0005739">
    <property type="term" value="C:mitochondrion"/>
    <property type="evidence" value="ECO:0007669"/>
    <property type="project" value="TreeGrafter"/>
</dbReference>
<dbReference type="PROSITE" id="PS52004">
    <property type="entry name" value="KS3_2"/>
    <property type="match status" value="1"/>
</dbReference>
<feature type="domain" description="Ketosynthase family 3 (KS3)" evidence="5">
    <location>
        <begin position="6"/>
        <end position="440"/>
    </location>
</feature>
<comment type="caution">
    <text evidence="6">The sequence shown here is derived from an EMBL/GenBank/DDBJ whole genome shotgun (WGS) entry which is preliminary data.</text>
</comment>
<dbReference type="SMART" id="SM00825">
    <property type="entry name" value="PKS_KS"/>
    <property type="match status" value="1"/>
</dbReference>
<organism evidence="6 7">
    <name type="scientific">Euplotes crassus</name>
    <dbReference type="NCBI Taxonomy" id="5936"/>
    <lineage>
        <taxon>Eukaryota</taxon>
        <taxon>Sar</taxon>
        <taxon>Alveolata</taxon>
        <taxon>Ciliophora</taxon>
        <taxon>Intramacronucleata</taxon>
        <taxon>Spirotrichea</taxon>
        <taxon>Hypotrichia</taxon>
        <taxon>Euplotida</taxon>
        <taxon>Euplotidae</taxon>
        <taxon>Moneuplotes</taxon>
    </lineage>
</organism>
<dbReference type="Pfam" id="PF02801">
    <property type="entry name" value="Ketoacyl-synt_C"/>
    <property type="match status" value="2"/>
</dbReference>
<dbReference type="Proteomes" id="UP001295684">
    <property type="component" value="Unassembled WGS sequence"/>
</dbReference>
<reference evidence="6" key="1">
    <citation type="submission" date="2023-07" db="EMBL/GenBank/DDBJ databases">
        <authorList>
            <consortium name="AG Swart"/>
            <person name="Singh M."/>
            <person name="Singh A."/>
            <person name="Seah K."/>
            <person name="Emmerich C."/>
        </authorList>
    </citation>
    <scope>NUCLEOTIDE SEQUENCE</scope>
    <source>
        <strain evidence="6">DP1</strain>
    </source>
</reference>
<accession>A0AAD1XBC4</accession>
<dbReference type="InterPro" id="IPR016039">
    <property type="entry name" value="Thiolase-like"/>
</dbReference>
<sequence length="441" mass="47369">MLSQKGRRVVVTGLGAVSPIGPDLSTSWTAMLEGESGIVSLKGDEEFKNLKSQVGGKLHKDFNLDNHQTSFSNARVFSLTHAAFKEALESSGKKLETDQEKYRSGIIIGNQFGANENIAKIGNVDRGLKKDTTSLLKIMNHMVAGLLAIDYDFQGPTASASTASSSGAVAIGEAFRKIKHGYADFIIAGGADFNLNRPFFQGMENFGATCRAFNDTPESACRPFDRTRAGPVLSDGAGLLALEDYDSAVSRGADILAEIVGYGHSTDAFHILSPINNGLGVFRAAKLALLEAGVTPDQIDHINSHATSTPVGDPSEILGLRSLIGNEKLYDLEELERSVDKEMVKIQDGLNHDVLSKVSVFAPKGHIGHTFCAAGGIETVFGIKSMQESTVPMTLNLKEEIEEGEGLNFVKSVPEKQEINYMLKTSLAFGGHNNVLIFKSM</sequence>
<evidence type="ECO:0000313" key="6">
    <source>
        <dbReference type="EMBL" id="CAI2370059.1"/>
    </source>
</evidence>
<dbReference type="GO" id="GO:0006633">
    <property type="term" value="P:fatty acid biosynthetic process"/>
    <property type="evidence" value="ECO:0007669"/>
    <property type="project" value="TreeGrafter"/>
</dbReference>
<name>A0AAD1XBC4_EUPCR</name>
<dbReference type="InterPro" id="IPR014031">
    <property type="entry name" value="Ketoacyl_synth_C"/>
</dbReference>
<dbReference type="EC" id="2.3.1.41" evidence="2"/>
<evidence type="ECO:0000256" key="1">
    <source>
        <dbReference type="ARBA" id="ARBA00008467"/>
    </source>
</evidence>
<dbReference type="Gene3D" id="3.40.47.10">
    <property type="match status" value="1"/>
</dbReference>
<comment type="similarity">
    <text evidence="1 4">Belongs to the thiolase-like superfamily. Beta-ketoacyl-ACP synthases family.</text>
</comment>
<proteinExistence type="inferred from homology"/>